<evidence type="ECO:0000313" key="2">
    <source>
        <dbReference type="EMBL" id="KKN58452.1"/>
    </source>
</evidence>
<gene>
    <name evidence="2" type="ORF">LCGC14_0551840</name>
</gene>
<feature type="transmembrane region" description="Helical" evidence="1">
    <location>
        <begin position="380"/>
        <end position="404"/>
    </location>
</feature>
<sequence>MSNNSRKPARWGFDKGLADPKWDWFWRSNPTVFPFWEGAGSSKAVVEPRLATPSASPWIASAAGLAIDMNDDGDKIVLDPVFDFSAWDKFSCFIAIDVDSYEGGNPAFWRTAAGATGNTFFITNGGGGLWVRWGGTDTAKTTTTLGTGQKFFGFSTKSGDTSAFLDGKNIGSSANAYTWPGGSSATISFLGWQTSGAERVDGKYQLIVFAEDHWTDTQHALLAADPFGPFRMIDEVGVVAGVAGAPSGSGTLTFGPIAISGTGDMQADGTGGLVLSRPSIAGTGVAGADGTGALALGPPLIAGTAVEEFIGSGVLALAVPAIAGTGSHSTDAPAGTGALLLGVPSIVGTGIEELIGSGALTLARPNIAGTGVAGADGVGILTIAVIVITGTGLGGVVAALAGLFPRIRRRRRR</sequence>
<dbReference type="AlphaFoldDB" id="A0A0F9S876"/>
<accession>A0A0F9S876</accession>
<keyword evidence="1" id="KW-0812">Transmembrane</keyword>
<dbReference type="EMBL" id="LAZR01000762">
    <property type="protein sequence ID" value="KKN58452.1"/>
    <property type="molecule type" value="Genomic_DNA"/>
</dbReference>
<proteinExistence type="predicted"/>
<keyword evidence="1" id="KW-1133">Transmembrane helix</keyword>
<reference evidence="2" key="1">
    <citation type="journal article" date="2015" name="Nature">
        <title>Complex archaea that bridge the gap between prokaryotes and eukaryotes.</title>
        <authorList>
            <person name="Spang A."/>
            <person name="Saw J.H."/>
            <person name="Jorgensen S.L."/>
            <person name="Zaremba-Niedzwiedzka K."/>
            <person name="Martijn J."/>
            <person name="Lind A.E."/>
            <person name="van Eijk R."/>
            <person name="Schleper C."/>
            <person name="Guy L."/>
            <person name="Ettema T.J."/>
        </authorList>
    </citation>
    <scope>NUCLEOTIDE SEQUENCE</scope>
</reference>
<organism evidence="2">
    <name type="scientific">marine sediment metagenome</name>
    <dbReference type="NCBI Taxonomy" id="412755"/>
    <lineage>
        <taxon>unclassified sequences</taxon>
        <taxon>metagenomes</taxon>
        <taxon>ecological metagenomes</taxon>
    </lineage>
</organism>
<comment type="caution">
    <text evidence="2">The sequence shown here is derived from an EMBL/GenBank/DDBJ whole genome shotgun (WGS) entry which is preliminary data.</text>
</comment>
<protein>
    <submittedName>
        <fullName evidence="2">Uncharacterized protein</fullName>
    </submittedName>
</protein>
<keyword evidence="1" id="KW-0472">Membrane</keyword>
<evidence type="ECO:0000256" key="1">
    <source>
        <dbReference type="SAM" id="Phobius"/>
    </source>
</evidence>
<name>A0A0F9S876_9ZZZZ</name>